<dbReference type="GO" id="GO:0005886">
    <property type="term" value="C:plasma membrane"/>
    <property type="evidence" value="ECO:0007669"/>
    <property type="project" value="UniProtKB-SubCell"/>
</dbReference>
<keyword evidence="7 8" id="KW-0472">Membrane</keyword>
<dbReference type="InterPro" id="IPR006702">
    <property type="entry name" value="CASP_dom"/>
</dbReference>
<evidence type="ECO:0000313" key="12">
    <source>
        <dbReference type="Proteomes" id="UP001153555"/>
    </source>
</evidence>
<feature type="domain" description="Reverse transcriptase Ty1/copia-type" evidence="10">
    <location>
        <begin position="12"/>
        <end position="110"/>
    </location>
</feature>
<proteinExistence type="inferred from homology"/>
<evidence type="ECO:0000256" key="8">
    <source>
        <dbReference type="RuleBase" id="RU361233"/>
    </source>
</evidence>
<dbReference type="InterPro" id="IPR013103">
    <property type="entry name" value="RVT_2"/>
</dbReference>
<dbReference type="InterPro" id="IPR043502">
    <property type="entry name" value="DNA/RNA_pol_sf"/>
</dbReference>
<feature type="transmembrane region" description="Helical" evidence="8">
    <location>
        <begin position="305"/>
        <end position="328"/>
    </location>
</feature>
<accession>A0A9N7MLC3</accession>
<keyword evidence="6 8" id="KW-1133">Transmembrane helix</keyword>
<dbReference type="AlphaFoldDB" id="A0A9N7MLC3"/>
<comment type="caution">
    <text evidence="8">Lacks conserved residue(s) required for the propagation of feature annotation.</text>
</comment>
<dbReference type="EMBL" id="CACSLK010000984">
    <property type="protein sequence ID" value="CAA0806901.1"/>
    <property type="molecule type" value="Genomic_DNA"/>
</dbReference>
<dbReference type="OrthoDB" id="1904499at2759"/>
<dbReference type="Proteomes" id="UP001153555">
    <property type="component" value="Unassembled WGS sequence"/>
</dbReference>
<dbReference type="InterPro" id="IPR044173">
    <property type="entry name" value="CASPL"/>
</dbReference>
<keyword evidence="12" id="KW-1185">Reference proteome</keyword>
<dbReference type="InterPro" id="IPR006459">
    <property type="entry name" value="CASP/CASPL"/>
</dbReference>
<feature type="transmembrane region" description="Helical" evidence="8">
    <location>
        <begin position="257"/>
        <end position="283"/>
    </location>
</feature>
<evidence type="ECO:0000256" key="5">
    <source>
        <dbReference type="ARBA" id="ARBA00022692"/>
    </source>
</evidence>
<evidence type="ECO:0000256" key="2">
    <source>
        <dbReference type="ARBA" id="ARBA00007651"/>
    </source>
</evidence>
<keyword evidence="5 8" id="KW-0812">Transmembrane</keyword>
<dbReference type="NCBIfam" id="TIGR01569">
    <property type="entry name" value="A_tha_TIGR01569"/>
    <property type="match status" value="1"/>
</dbReference>
<evidence type="ECO:0000313" key="11">
    <source>
        <dbReference type="EMBL" id="CAA0806901.1"/>
    </source>
</evidence>
<protein>
    <recommendedName>
        <fullName evidence="8">CASP-like protein</fullName>
    </recommendedName>
</protein>
<sequence>MTEELHALEKAHTWDLVDLPAGKTPIGCKWVYKIKTNSDGSIERYKARLVAKGYSQECGIDYEETFAPVARLTTVRCLLAVAAVRRWSLLQLDVKNAFLHGALSEEVWDVVSTGGWDGIIGRELGRKELFSSVGLGVAVRERSLVRLMFQLAACWSFCFGFLDWISFPCAVVSRCRAMDCCGMLLALAATLAATSIMLSTKQTALVFGIQFDARYSYSPAFKFFAFANLVVCVFTVPSLFTAFILGRKTVDSTYYFYMFLHDMVMTILLMAGCAAATAVGYIGKYGNSHSGWMAICGYFDKFCDWVMAATILSYFGLFFYFVLAIVTAHKSRQI</sequence>
<gene>
    <name evidence="11" type="ORF">SHERM_09778</name>
</gene>
<dbReference type="Pfam" id="PF04535">
    <property type="entry name" value="CASP_dom"/>
    <property type="match status" value="1"/>
</dbReference>
<dbReference type="PANTHER" id="PTHR36488">
    <property type="entry name" value="CASP-LIKE PROTEIN 1U1"/>
    <property type="match status" value="1"/>
</dbReference>
<comment type="subunit">
    <text evidence="3 8">Homodimer and heterodimers.</text>
</comment>
<feature type="transmembrane region" description="Helical" evidence="8">
    <location>
        <begin position="147"/>
        <end position="165"/>
    </location>
</feature>
<evidence type="ECO:0000256" key="7">
    <source>
        <dbReference type="ARBA" id="ARBA00023136"/>
    </source>
</evidence>
<feature type="transmembrane region" description="Helical" evidence="8">
    <location>
        <begin position="220"/>
        <end position="245"/>
    </location>
</feature>
<feature type="transmembrane region" description="Helical" evidence="8">
    <location>
        <begin position="177"/>
        <end position="200"/>
    </location>
</feature>
<comment type="subcellular location">
    <subcellularLocation>
        <location evidence="1 8">Cell membrane</location>
        <topology evidence="1 8">Multi-pass membrane protein</topology>
    </subcellularLocation>
</comment>
<evidence type="ECO:0000256" key="4">
    <source>
        <dbReference type="ARBA" id="ARBA00022475"/>
    </source>
</evidence>
<evidence type="ECO:0000259" key="9">
    <source>
        <dbReference type="Pfam" id="PF04535"/>
    </source>
</evidence>
<dbReference type="SUPFAM" id="SSF56672">
    <property type="entry name" value="DNA/RNA polymerases"/>
    <property type="match status" value="1"/>
</dbReference>
<feature type="domain" description="Casparian strip membrane protein" evidence="9">
    <location>
        <begin position="184"/>
        <end position="318"/>
    </location>
</feature>
<dbReference type="Pfam" id="PF07727">
    <property type="entry name" value="RVT_2"/>
    <property type="match status" value="1"/>
</dbReference>
<evidence type="ECO:0000256" key="1">
    <source>
        <dbReference type="ARBA" id="ARBA00004651"/>
    </source>
</evidence>
<dbReference type="PANTHER" id="PTHR36488:SF8">
    <property type="entry name" value="CASP-LIKE PROTEIN 1U1"/>
    <property type="match status" value="1"/>
</dbReference>
<evidence type="ECO:0000259" key="10">
    <source>
        <dbReference type="Pfam" id="PF07727"/>
    </source>
</evidence>
<keyword evidence="11" id="KW-0808">Transferase</keyword>
<evidence type="ECO:0000256" key="3">
    <source>
        <dbReference type="ARBA" id="ARBA00011489"/>
    </source>
</evidence>
<comment type="caution">
    <text evidence="11">The sequence shown here is derived from an EMBL/GenBank/DDBJ whole genome shotgun (WGS) entry which is preliminary data.</text>
</comment>
<dbReference type="GO" id="GO:0016301">
    <property type="term" value="F:kinase activity"/>
    <property type="evidence" value="ECO:0007669"/>
    <property type="project" value="UniProtKB-KW"/>
</dbReference>
<name>A0A9N7MLC3_STRHE</name>
<organism evidence="11 12">
    <name type="scientific">Striga hermonthica</name>
    <name type="common">Purple witchweed</name>
    <name type="synonym">Buchnera hermonthica</name>
    <dbReference type="NCBI Taxonomy" id="68872"/>
    <lineage>
        <taxon>Eukaryota</taxon>
        <taxon>Viridiplantae</taxon>
        <taxon>Streptophyta</taxon>
        <taxon>Embryophyta</taxon>
        <taxon>Tracheophyta</taxon>
        <taxon>Spermatophyta</taxon>
        <taxon>Magnoliopsida</taxon>
        <taxon>eudicotyledons</taxon>
        <taxon>Gunneridae</taxon>
        <taxon>Pentapetalae</taxon>
        <taxon>asterids</taxon>
        <taxon>lamiids</taxon>
        <taxon>Lamiales</taxon>
        <taxon>Orobanchaceae</taxon>
        <taxon>Buchnereae</taxon>
        <taxon>Striga</taxon>
    </lineage>
</organism>
<keyword evidence="11" id="KW-0418">Kinase</keyword>
<reference evidence="11" key="1">
    <citation type="submission" date="2019-12" db="EMBL/GenBank/DDBJ databases">
        <authorList>
            <person name="Scholes J."/>
        </authorList>
    </citation>
    <scope>NUCLEOTIDE SEQUENCE</scope>
</reference>
<comment type="similarity">
    <text evidence="2 8">Belongs to the Casparian strip membrane proteins (CASP) family.</text>
</comment>
<evidence type="ECO:0000256" key="6">
    <source>
        <dbReference type="ARBA" id="ARBA00022989"/>
    </source>
</evidence>
<keyword evidence="4 8" id="KW-1003">Cell membrane</keyword>